<dbReference type="OrthoDB" id="8781963at2"/>
<reference evidence="2 3" key="1">
    <citation type="submission" date="2016-10" db="EMBL/GenBank/DDBJ databases">
        <authorList>
            <person name="de Groot N.N."/>
        </authorList>
    </citation>
    <scope>NUCLEOTIDE SEQUENCE [LARGE SCALE GENOMIC DNA]</scope>
    <source>
        <strain evidence="2 3">ATCC 35958</strain>
    </source>
</reference>
<gene>
    <name evidence="2" type="ORF">SAMN02982919_02295</name>
</gene>
<dbReference type="RefSeq" id="WP_143059653.1">
    <property type="nucleotide sequence ID" value="NZ_FOGD01000007.1"/>
</dbReference>
<organism evidence="2 3">
    <name type="scientific">Giesbergeria anulus</name>
    <dbReference type="NCBI Taxonomy" id="180197"/>
    <lineage>
        <taxon>Bacteria</taxon>
        <taxon>Pseudomonadati</taxon>
        <taxon>Pseudomonadota</taxon>
        <taxon>Betaproteobacteria</taxon>
        <taxon>Burkholderiales</taxon>
        <taxon>Comamonadaceae</taxon>
        <taxon>Giesbergeria</taxon>
    </lineage>
</organism>
<sequence length="247" mass="27415">MTQENSAKLLAVVCFESKKEQVKCGYPGCKHYVYRRIHVVEDGGKISILGSTCFAKKYQGKEPLGTANFGHGGDGKMLTADERELLLQNTAALIARFAQEQKVQQQQDEQSRVLPPPPAVPLAVQRSPSTVTVAESPWPWQKPLSSNWYILLQDGSGWVRVQHNSGGHLLVPWPVFDGWDEALPPQVGEPSEELAGYVLKNVPAALEYLRARRDWESKAGRWRDVQAEISTRKKAGGKDSGPRWATA</sequence>
<proteinExistence type="predicted"/>
<keyword evidence="3" id="KW-1185">Reference proteome</keyword>
<evidence type="ECO:0000313" key="2">
    <source>
        <dbReference type="EMBL" id="SER37868.1"/>
    </source>
</evidence>
<evidence type="ECO:0000256" key="1">
    <source>
        <dbReference type="SAM" id="MobiDB-lite"/>
    </source>
</evidence>
<dbReference type="Proteomes" id="UP000199766">
    <property type="component" value="Unassembled WGS sequence"/>
</dbReference>
<accession>A0A1H9NPL5</accession>
<feature type="region of interest" description="Disordered" evidence="1">
    <location>
        <begin position="227"/>
        <end position="247"/>
    </location>
</feature>
<evidence type="ECO:0000313" key="3">
    <source>
        <dbReference type="Proteomes" id="UP000199766"/>
    </source>
</evidence>
<name>A0A1H9NPL5_9BURK</name>
<dbReference type="AlphaFoldDB" id="A0A1H9NPL5"/>
<dbReference type="EMBL" id="FOGD01000007">
    <property type="protein sequence ID" value="SER37868.1"/>
    <property type="molecule type" value="Genomic_DNA"/>
</dbReference>
<protein>
    <submittedName>
        <fullName evidence="2">Uncharacterized protein</fullName>
    </submittedName>
</protein>